<comment type="subcellular location">
    <subcellularLocation>
        <location evidence="1">Cell membrane</location>
        <topology evidence="1">Multi-pass membrane protein</topology>
    </subcellularLocation>
</comment>
<gene>
    <name evidence="13" type="ORF">SAMN02745204_00694</name>
</gene>
<evidence type="ECO:0000256" key="12">
    <source>
        <dbReference type="SAM" id="Phobius"/>
    </source>
</evidence>
<dbReference type="GO" id="GO:0015087">
    <property type="term" value="F:cobalt ion transmembrane transporter activity"/>
    <property type="evidence" value="ECO:0007669"/>
    <property type="project" value="TreeGrafter"/>
</dbReference>
<keyword evidence="14" id="KW-1185">Reference proteome</keyword>
<dbReference type="RefSeq" id="WP_072755242.1">
    <property type="nucleotide sequence ID" value="NZ_FQUK01000008.1"/>
</dbReference>
<evidence type="ECO:0000256" key="4">
    <source>
        <dbReference type="ARBA" id="ARBA00022475"/>
    </source>
</evidence>
<evidence type="ECO:0000256" key="3">
    <source>
        <dbReference type="ARBA" id="ARBA00022448"/>
    </source>
</evidence>
<evidence type="ECO:0000313" key="13">
    <source>
        <dbReference type="EMBL" id="SHE56539.1"/>
    </source>
</evidence>
<dbReference type="GO" id="GO:0005886">
    <property type="term" value="C:plasma membrane"/>
    <property type="evidence" value="ECO:0007669"/>
    <property type="project" value="UniProtKB-SubCell"/>
</dbReference>
<keyword evidence="9 12" id="KW-0472">Membrane</keyword>
<reference evidence="14" key="1">
    <citation type="submission" date="2016-11" db="EMBL/GenBank/DDBJ databases">
        <authorList>
            <person name="Varghese N."/>
            <person name="Submissions S."/>
        </authorList>
    </citation>
    <scope>NUCLEOTIDE SEQUENCE [LARGE SCALE GENOMIC DNA]</scope>
    <source>
        <strain evidence="14">DSM 14834</strain>
    </source>
</reference>
<dbReference type="PANTHER" id="PTHR46494:SF1">
    <property type="entry name" value="CORA FAMILY METAL ION TRANSPORTER (EUROFUNG)"/>
    <property type="match status" value="1"/>
</dbReference>
<dbReference type="GO" id="GO:0050897">
    <property type="term" value="F:cobalt ion binding"/>
    <property type="evidence" value="ECO:0007669"/>
    <property type="project" value="TreeGrafter"/>
</dbReference>
<evidence type="ECO:0000256" key="11">
    <source>
        <dbReference type="ARBA" id="ARBA00045497"/>
    </source>
</evidence>
<comment type="function">
    <text evidence="11">Mediates influx of magnesium ions. Alternates between open and closed states. Activated by low cytoplasmic Mg(2+) levels. Inactive when cytoplasmic Mg(2+) levels are high.</text>
</comment>
<dbReference type="CDD" id="cd12830">
    <property type="entry name" value="MtCorA-like"/>
    <property type="match status" value="1"/>
</dbReference>
<dbReference type="SUPFAM" id="SSF144083">
    <property type="entry name" value="Magnesium transport protein CorA, transmembrane region"/>
    <property type="match status" value="1"/>
</dbReference>
<accession>A0A1M4UIM0</accession>
<evidence type="ECO:0000256" key="1">
    <source>
        <dbReference type="ARBA" id="ARBA00004651"/>
    </source>
</evidence>
<keyword evidence="8" id="KW-0406">Ion transport</keyword>
<dbReference type="FunFam" id="1.20.58.340:FF:000004">
    <property type="entry name" value="Magnesium transport protein CorA"/>
    <property type="match status" value="1"/>
</dbReference>
<dbReference type="InterPro" id="IPR045861">
    <property type="entry name" value="CorA_cytoplasmic_dom"/>
</dbReference>
<dbReference type="Gene3D" id="1.20.58.340">
    <property type="entry name" value="Magnesium transport protein CorA, transmembrane region"/>
    <property type="match status" value="2"/>
</dbReference>
<dbReference type="GO" id="GO:0015095">
    <property type="term" value="F:magnesium ion transmembrane transporter activity"/>
    <property type="evidence" value="ECO:0007669"/>
    <property type="project" value="TreeGrafter"/>
</dbReference>
<dbReference type="OrthoDB" id="9803416at2"/>
<evidence type="ECO:0000256" key="7">
    <source>
        <dbReference type="ARBA" id="ARBA00022989"/>
    </source>
</evidence>
<dbReference type="InterPro" id="IPR002523">
    <property type="entry name" value="MgTranspt_CorA/ZnTranspt_ZntB"/>
</dbReference>
<evidence type="ECO:0000256" key="10">
    <source>
        <dbReference type="ARBA" id="ARBA00034269"/>
    </source>
</evidence>
<feature type="transmembrane region" description="Helical" evidence="12">
    <location>
        <begin position="274"/>
        <end position="293"/>
    </location>
</feature>
<comment type="catalytic activity">
    <reaction evidence="10">
        <text>Mg(2+)(in) = Mg(2+)(out)</text>
        <dbReference type="Rhea" id="RHEA:29827"/>
        <dbReference type="ChEBI" id="CHEBI:18420"/>
    </reaction>
</comment>
<dbReference type="AlphaFoldDB" id="A0A1M4UIM0"/>
<evidence type="ECO:0000256" key="5">
    <source>
        <dbReference type="ARBA" id="ARBA00022692"/>
    </source>
</evidence>
<evidence type="ECO:0000256" key="6">
    <source>
        <dbReference type="ARBA" id="ARBA00022842"/>
    </source>
</evidence>
<evidence type="ECO:0000256" key="8">
    <source>
        <dbReference type="ARBA" id="ARBA00023065"/>
    </source>
</evidence>
<keyword evidence="3" id="KW-0813">Transport</keyword>
<dbReference type="GO" id="GO:0000287">
    <property type="term" value="F:magnesium ion binding"/>
    <property type="evidence" value="ECO:0007669"/>
    <property type="project" value="TreeGrafter"/>
</dbReference>
<dbReference type="Gene3D" id="3.30.460.20">
    <property type="entry name" value="CorA soluble domain-like"/>
    <property type="match status" value="1"/>
</dbReference>
<organism evidence="13 14">
    <name type="scientific">Thermomonas hydrothermalis</name>
    <dbReference type="NCBI Taxonomy" id="213588"/>
    <lineage>
        <taxon>Bacteria</taxon>
        <taxon>Pseudomonadati</taxon>
        <taxon>Pseudomonadota</taxon>
        <taxon>Gammaproteobacteria</taxon>
        <taxon>Lysobacterales</taxon>
        <taxon>Lysobacteraceae</taxon>
        <taxon>Thermomonas</taxon>
    </lineage>
</organism>
<keyword evidence="4" id="KW-1003">Cell membrane</keyword>
<keyword evidence="5 12" id="KW-0812">Transmembrane</keyword>
<evidence type="ECO:0000256" key="9">
    <source>
        <dbReference type="ARBA" id="ARBA00023136"/>
    </source>
</evidence>
<dbReference type="InterPro" id="IPR045863">
    <property type="entry name" value="CorA_TM1_TM2"/>
</dbReference>
<proteinExistence type="inferred from homology"/>
<evidence type="ECO:0000313" key="14">
    <source>
        <dbReference type="Proteomes" id="UP000242857"/>
    </source>
</evidence>
<feature type="transmembrane region" description="Helical" evidence="12">
    <location>
        <begin position="305"/>
        <end position="325"/>
    </location>
</feature>
<dbReference type="Pfam" id="PF01544">
    <property type="entry name" value="CorA"/>
    <property type="match status" value="1"/>
</dbReference>
<dbReference type="STRING" id="213588.SAMN02745204_00694"/>
<evidence type="ECO:0000256" key="2">
    <source>
        <dbReference type="ARBA" id="ARBA00009765"/>
    </source>
</evidence>
<dbReference type="SUPFAM" id="SSF143865">
    <property type="entry name" value="CorA soluble domain-like"/>
    <property type="match status" value="1"/>
</dbReference>
<protein>
    <submittedName>
        <fullName evidence="13">Magnesium transporter</fullName>
    </submittedName>
</protein>
<keyword evidence="6" id="KW-0460">Magnesium</keyword>
<keyword evidence="7 12" id="KW-1133">Transmembrane helix</keyword>
<comment type="similarity">
    <text evidence="2">Belongs to the CorA metal ion transporter (MIT) (TC 1.A.35) family.</text>
</comment>
<dbReference type="EMBL" id="FQUK01000008">
    <property type="protein sequence ID" value="SHE56539.1"/>
    <property type="molecule type" value="Genomic_DNA"/>
</dbReference>
<name>A0A1M4UIM0_9GAMM</name>
<sequence>MTHHIAPSDGVVNCALYDRSGQRHDIALTQISEALAADDGGFVWVGLYEPDAAILDTLQAEFGLHELAIEDAHKAHQRPKIEAYGHNLFIAVHTAQRINDTVRFGETQIFVGPRFLVTVRHGASLSYAPVRKRLEQDPALLAQGPSVALHGVLDFVVDHYRPIVADYAEVLDALEQDVLAESYRRSTMQRLYRLRKDLTRMRLAVLPMLDILAQLLRTPVLEIPDGIKPYFRDIQDHAAREADTIDVLREMAAAAMNTNLALVTVTQGEIVKKLAGWAGLLAAPTLIASWYGMNFEHMPELHHPYAYPLLTAFVLLFCIGLYRYLRRIHWL</sequence>
<dbReference type="PANTHER" id="PTHR46494">
    <property type="entry name" value="CORA FAMILY METAL ION TRANSPORTER (EUROFUNG)"/>
    <property type="match status" value="1"/>
</dbReference>
<dbReference type="Proteomes" id="UP000242857">
    <property type="component" value="Unassembled WGS sequence"/>
</dbReference>